<name>A0A0E9PBD9_ANGAN</name>
<protein>
    <submittedName>
        <fullName evidence="1">Uncharacterized protein</fullName>
    </submittedName>
</protein>
<dbReference type="EMBL" id="GBXM01106985">
    <property type="protein sequence ID" value="JAH01592.1"/>
    <property type="molecule type" value="Transcribed_RNA"/>
</dbReference>
<organism evidence="1">
    <name type="scientific">Anguilla anguilla</name>
    <name type="common">European freshwater eel</name>
    <name type="synonym">Muraena anguilla</name>
    <dbReference type="NCBI Taxonomy" id="7936"/>
    <lineage>
        <taxon>Eukaryota</taxon>
        <taxon>Metazoa</taxon>
        <taxon>Chordata</taxon>
        <taxon>Craniata</taxon>
        <taxon>Vertebrata</taxon>
        <taxon>Euteleostomi</taxon>
        <taxon>Actinopterygii</taxon>
        <taxon>Neopterygii</taxon>
        <taxon>Teleostei</taxon>
        <taxon>Anguilliformes</taxon>
        <taxon>Anguillidae</taxon>
        <taxon>Anguilla</taxon>
    </lineage>
</organism>
<evidence type="ECO:0000313" key="1">
    <source>
        <dbReference type="EMBL" id="JAH01592.1"/>
    </source>
</evidence>
<accession>A0A0E9PBD9</accession>
<proteinExistence type="predicted"/>
<dbReference type="AlphaFoldDB" id="A0A0E9PBD9"/>
<reference evidence="1" key="1">
    <citation type="submission" date="2014-11" db="EMBL/GenBank/DDBJ databases">
        <authorList>
            <person name="Amaro Gonzalez C."/>
        </authorList>
    </citation>
    <scope>NUCLEOTIDE SEQUENCE</scope>
</reference>
<reference evidence="1" key="2">
    <citation type="journal article" date="2015" name="Fish Shellfish Immunol.">
        <title>Early steps in the European eel (Anguilla anguilla)-Vibrio vulnificus interaction in the gills: Role of the RtxA13 toxin.</title>
        <authorList>
            <person name="Callol A."/>
            <person name="Pajuelo D."/>
            <person name="Ebbesson L."/>
            <person name="Teles M."/>
            <person name="MacKenzie S."/>
            <person name="Amaro C."/>
        </authorList>
    </citation>
    <scope>NUCLEOTIDE SEQUENCE</scope>
</reference>
<sequence>MLLIASFLYSPFPATSKSQSCFSCAVIQKHSSTPSNRGCNN</sequence>